<keyword evidence="1" id="KW-0597">Phosphoprotein</keyword>
<dbReference type="InterPro" id="IPR011006">
    <property type="entry name" value="CheY-like_superfamily"/>
</dbReference>
<dbReference type="Pfam" id="PF00072">
    <property type="entry name" value="Response_reg"/>
    <property type="match status" value="1"/>
</dbReference>
<sequence>MEAAKNSGRLLVLDDEKDVASTICFMAKSSSFETDFTGDADVFMQKVRSWSPSHVIVDLQLADRDGIEVIHELAKADCLAAVVVMSGLGGRILDSSARAVRENGLKLLGTLSKPFSRTELLALLASDTEEIAPLRKPYMQPVSVDQLRQALNNNAYEAHFQPKTSCFTGKLVGFECLARWPQKEGGMIPPDQFISLAEQSGLINELTRQIYRYALANLPLTARDQNLKYALNLSPLNLLDQTFPRWLLTECQKNDISPSSIILEVTETASMDNPLALLESLTQFRIRGFQLSIDDFGVGYSSLVQLARLPFSELKIDQMFVKTLSTSEESQKIVAAVIGLGKSLGLNVVAEGVEDEIAFNYLRDLGCDEAQGYFIARPMDSSAASAWSKK</sequence>
<dbReference type="InterPro" id="IPR035919">
    <property type="entry name" value="EAL_sf"/>
</dbReference>
<evidence type="ECO:0000259" key="2">
    <source>
        <dbReference type="PROSITE" id="PS50110"/>
    </source>
</evidence>
<organism evidence="4 5">
    <name type="scientific">Pseudidiomarina planktonica</name>
    <dbReference type="NCBI Taxonomy" id="1323738"/>
    <lineage>
        <taxon>Bacteria</taxon>
        <taxon>Pseudomonadati</taxon>
        <taxon>Pseudomonadota</taxon>
        <taxon>Gammaproteobacteria</taxon>
        <taxon>Alteromonadales</taxon>
        <taxon>Idiomarinaceae</taxon>
        <taxon>Pseudidiomarina</taxon>
    </lineage>
</organism>
<dbReference type="PANTHER" id="PTHR33121">
    <property type="entry name" value="CYCLIC DI-GMP PHOSPHODIESTERASE PDEF"/>
    <property type="match status" value="1"/>
</dbReference>
<dbReference type="InterPro" id="IPR001789">
    <property type="entry name" value="Sig_transdc_resp-reg_receiver"/>
</dbReference>
<keyword evidence="5" id="KW-1185">Reference proteome</keyword>
<dbReference type="EMBL" id="FXWH01000001">
    <property type="protein sequence ID" value="SMQ58633.1"/>
    <property type="molecule type" value="Genomic_DNA"/>
</dbReference>
<dbReference type="Proteomes" id="UP000194450">
    <property type="component" value="Unassembled WGS sequence"/>
</dbReference>
<dbReference type="Gene3D" id="3.20.20.450">
    <property type="entry name" value="EAL domain"/>
    <property type="match status" value="1"/>
</dbReference>
<dbReference type="Gene3D" id="3.40.50.2300">
    <property type="match status" value="1"/>
</dbReference>
<feature type="domain" description="EAL" evidence="3">
    <location>
        <begin position="140"/>
        <end position="390"/>
    </location>
</feature>
<dbReference type="SMART" id="SM00448">
    <property type="entry name" value="REC"/>
    <property type="match status" value="1"/>
</dbReference>
<dbReference type="OrthoDB" id="9812358at2"/>
<dbReference type="PROSITE" id="PS50883">
    <property type="entry name" value="EAL"/>
    <property type="match status" value="1"/>
</dbReference>
<dbReference type="SUPFAM" id="SSF141868">
    <property type="entry name" value="EAL domain-like"/>
    <property type="match status" value="1"/>
</dbReference>
<dbReference type="GO" id="GO:0071111">
    <property type="term" value="F:cyclic-guanylate-specific phosphodiesterase activity"/>
    <property type="evidence" value="ECO:0007669"/>
    <property type="project" value="InterPro"/>
</dbReference>
<evidence type="ECO:0000256" key="1">
    <source>
        <dbReference type="PROSITE-ProRule" id="PRU00169"/>
    </source>
</evidence>
<evidence type="ECO:0000313" key="4">
    <source>
        <dbReference type="EMBL" id="SMQ58633.1"/>
    </source>
</evidence>
<dbReference type="SUPFAM" id="SSF52172">
    <property type="entry name" value="CheY-like"/>
    <property type="match status" value="1"/>
</dbReference>
<dbReference type="GO" id="GO:0000160">
    <property type="term" value="P:phosphorelay signal transduction system"/>
    <property type="evidence" value="ECO:0007669"/>
    <property type="project" value="InterPro"/>
</dbReference>
<dbReference type="RefSeq" id="WP_086433350.1">
    <property type="nucleotide sequence ID" value="NZ_FXWH01000001.1"/>
</dbReference>
<dbReference type="InterPro" id="IPR050706">
    <property type="entry name" value="Cyclic-di-GMP_PDE-like"/>
</dbReference>
<proteinExistence type="predicted"/>
<feature type="domain" description="Response regulatory" evidence="2">
    <location>
        <begin position="9"/>
        <end position="128"/>
    </location>
</feature>
<feature type="modified residue" description="4-aspartylphosphate" evidence="1">
    <location>
        <position position="58"/>
    </location>
</feature>
<evidence type="ECO:0000313" key="5">
    <source>
        <dbReference type="Proteomes" id="UP000194450"/>
    </source>
</evidence>
<dbReference type="InterPro" id="IPR001633">
    <property type="entry name" value="EAL_dom"/>
</dbReference>
<dbReference type="Pfam" id="PF00563">
    <property type="entry name" value="EAL"/>
    <property type="match status" value="1"/>
</dbReference>
<dbReference type="AlphaFoldDB" id="A0A1Y6EEN7"/>
<dbReference type="SMART" id="SM00052">
    <property type="entry name" value="EAL"/>
    <property type="match status" value="1"/>
</dbReference>
<evidence type="ECO:0000259" key="3">
    <source>
        <dbReference type="PROSITE" id="PS50883"/>
    </source>
</evidence>
<dbReference type="PROSITE" id="PS50110">
    <property type="entry name" value="RESPONSE_REGULATORY"/>
    <property type="match status" value="1"/>
</dbReference>
<dbReference type="CDD" id="cd01948">
    <property type="entry name" value="EAL"/>
    <property type="match status" value="1"/>
</dbReference>
<protein>
    <submittedName>
        <fullName evidence="4">EAL domain, c-di-GMP-specific phosphodiesterase class I (Or its enzymatically inactive variant)</fullName>
    </submittedName>
</protein>
<gene>
    <name evidence="4" type="ORF">SAMN06297229_0147</name>
</gene>
<dbReference type="PANTHER" id="PTHR33121:SF71">
    <property type="entry name" value="OXYGEN SENSOR PROTEIN DOSP"/>
    <property type="match status" value="1"/>
</dbReference>
<accession>A0A1Y6EEN7</accession>
<reference evidence="5" key="1">
    <citation type="submission" date="2017-04" db="EMBL/GenBank/DDBJ databases">
        <authorList>
            <person name="Varghese N."/>
            <person name="Submissions S."/>
        </authorList>
    </citation>
    <scope>NUCLEOTIDE SEQUENCE [LARGE SCALE GENOMIC DNA]</scope>
</reference>
<name>A0A1Y6EEN7_9GAMM</name>